<dbReference type="PANTHER" id="PTHR43433:SF5">
    <property type="entry name" value="AB HYDROLASE-1 DOMAIN-CONTAINING PROTEIN"/>
    <property type="match status" value="1"/>
</dbReference>
<feature type="signal peptide" evidence="3">
    <location>
        <begin position="1"/>
        <end position="19"/>
    </location>
</feature>
<dbReference type="RefSeq" id="WP_201076998.1">
    <property type="nucleotide sequence ID" value="NZ_CP067420.1"/>
</dbReference>
<keyword evidence="6" id="KW-1185">Reference proteome</keyword>
<feature type="chain" id="PRO_5046286611" evidence="3">
    <location>
        <begin position="20"/>
        <end position="281"/>
    </location>
</feature>
<evidence type="ECO:0000259" key="4">
    <source>
        <dbReference type="Pfam" id="PF00561"/>
    </source>
</evidence>
<evidence type="ECO:0000256" key="2">
    <source>
        <dbReference type="ARBA" id="ARBA00022801"/>
    </source>
</evidence>
<dbReference type="PRINTS" id="PR00793">
    <property type="entry name" value="PROAMNOPTASE"/>
</dbReference>
<dbReference type="InterPro" id="IPR050471">
    <property type="entry name" value="AB_hydrolase"/>
</dbReference>
<dbReference type="PANTHER" id="PTHR43433">
    <property type="entry name" value="HYDROLASE, ALPHA/BETA FOLD FAMILY PROTEIN"/>
    <property type="match status" value="1"/>
</dbReference>
<dbReference type="Proteomes" id="UP000595197">
    <property type="component" value="Chromosome"/>
</dbReference>
<keyword evidence="3" id="KW-0732">Signal</keyword>
<comment type="similarity">
    <text evidence="1">Belongs to the peptidase S33 family.</text>
</comment>
<protein>
    <submittedName>
        <fullName evidence="5">Alpha/beta fold hydrolase</fullName>
    </submittedName>
</protein>
<feature type="domain" description="AB hydrolase-1" evidence="4">
    <location>
        <begin position="68"/>
        <end position="172"/>
    </location>
</feature>
<dbReference type="PROSITE" id="PS51257">
    <property type="entry name" value="PROKAR_LIPOPROTEIN"/>
    <property type="match status" value="1"/>
</dbReference>
<organism evidence="5 6">
    <name type="scientific">Skermanella cutis</name>
    <dbReference type="NCBI Taxonomy" id="2775420"/>
    <lineage>
        <taxon>Bacteria</taxon>
        <taxon>Pseudomonadati</taxon>
        <taxon>Pseudomonadota</taxon>
        <taxon>Alphaproteobacteria</taxon>
        <taxon>Rhodospirillales</taxon>
        <taxon>Azospirillaceae</taxon>
        <taxon>Skermanella</taxon>
    </lineage>
</organism>
<reference evidence="5" key="1">
    <citation type="submission" date="2021-02" db="EMBL/GenBank/DDBJ databases">
        <title>Skermanella TT6 skin isolate.</title>
        <authorList>
            <person name="Lee K."/>
            <person name="Ganzorig M."/>
        </authorList>
    </citation>
    <scope>NUCLEOTIDE SEQUENCE</scope>
    <source>
        <strain evidence="5">TT6</strain>
    </source>
</reference>
<evidence type="ECO:0000256" key="1">
    <source>
        <dbReference type="ARBA" id="ARBA00010088"/>
    </source>
</evidence>
<name>A0ABX7BAL7_9PROT</name>
<dbReference type="EMBL" id="CP067420">
    <property type="protein sequence ID" value="QQP90106.1"/>
    <property type="molecule type" value="Genomic_DNA"/>
</dbReference>
<gene>
    <name evidence="5" type="ORF">IGS68_02200</name>
</gene>
<proteinExistence type="inferred from homology"/>
<keyword evidence="2 5" id="KW-0378">Hydrolase</keyword>
<dbReference type="InterPro" id="IPR002410">
    <property type="entry name" value="Peptidase_S33"/>
</dbReference>
<sequence>MRFRSLLRAAGLIAVAFGAAGCGVPGPATPAATMEPLRRSLSLGGLAEGEPPVTVSYLTAGDPAAARLILVHGTPGAADGWADFLADPPPGLEVVALDRLGFGESGPEGAVTDLADQADAVAALLPDGSRPAILLGHSLGGPIAALAAARHPERVRALILLAASLDPGLERIHPLQHVGAWAPVRAVLPRPIRNANAELLALKPELEALRPELALVRCPVLIVHGTEDDLVPFSNVAYAEAHLTGACRVETVILDGADHFLPWNAAPTVRAAIARAEGMAC</sequence>
<evidence type="ECO:0000256" key="3">
    <source>
        <dbReference type="SAM" id="SignalP"/>
    </source>
</evidence>
<dbReference type="SUPFAM" id="SSF53474">
    <property type="entry name" value="alpha/beta-Hydrolases"/>
    <property type="match status" value="1"/>
</dbReference>
<dbReference type="Pfam" id="PF00561">
    <property type="entry name" value="Abhydrolase_1"/>
    <property type="match status" value="1"/>
</dbReference>
<dbReference type="GO" id="GO:0016787">
    <property type="term" value="F:hydrolase activity"/>
    <property type="evidence" value="ECO:0007669"/>
    <property type="project" value="UniProtKB-KW"/>
</dbReference>
<dbReference type="InterPro" id="IPR029058">
    <property type="entry name" value="AB_hydrolase_fold"/>
</dbReference>
<dbReference type="InterPro" id="IPR000073">
    <property type="entry name" value="AB_hydrolase_1"/>
</dbReference>
<accession>A0ABX7BAL7</accession>
<dbReference type="Gene3D" id="3.40.50.1820">
    <property type="entry name" value="alpha/beta hydrolase"/>
    <property type="match status" value="1"/>
</dbReference>
<dbReference type="PRINTS" id="PR00111">
    <property type="entry name" value="ABHYDROLASE"/>
</dbReference>
<evidence type="ECO:0000313" key="5">
    <source>
        <dbReference type="EMBL" id="QQP90106.1"/>
    </source>
</evidence>
<evidence type="ECO:0000313" key="6">
    <source>
        <dbReference type="Proteomes" id="UP000595197"/>
    </source>
</evidence>